<keyword evidence="1" id="KW-0969">Cilium</keyword>
<name>A0ACB7ERR5_NIBAL</name>
<evidence type="ECO:0000313" key="2">
    <source>
        <dbReference type="Proteomes" id="UP000805704"/>
    </source>
</evidence>
<dbReference type="Proteomes" id="UP000805704">
    <property type="component" value="Chromosome 23"/>
</dbReference>
<accession>A0ACB7ERR5</accession>
<sequence length="892" mass="99508">MDSGKVIHRRKPDIPVIRPRVSDENHHVQQVSAKSLELSKVIHLLEDPLTANLKERHLFVLKKLLKRSQIGFELTCIAKILDICAEKVNSHPEYVPILCEALQICRLPFLKEKTSDELHYAHDVTEFLSHMGCLMRVSDAEVRQQIVESVKSFYSCVAPKQPLDGLQPTSPGYRLQLLERSDLAQTLLLSMAALENQPAIKLQLLQTLQILSSSSDMNCALMLNARGAETICLHMNEPDPSGQVLLRSSEILWNLLERGCKVEVMAQLSSVECVTSLKEAFFNQLHSGQQSDLRLANDLLVITTLIAENPNSLLIESSFAKQLVVLVTFPDVKGHNALVRDLKLNFSNEELKMKKLLLNLLVLLSKDVAALQLYKEEKVMVALLTLTKPPAASSERRSGSRHWSPAQQEELQLQALATLATVAPLMLEDFMSCQGNSFLLLLLDWCIKQDAHFGHSVHGVGGRGSKKAQLQLCIRVMRSVTSSGEDSVCQSLCEQGIISQLLGVLMQMEASPEDEDAVALEIKSDIQLILSVLCESDMHRKELFGSEGVEMAVHFLRKGSNKFYSGLGHNKLILSTVDCVWSCIVGCYTTEDYFLAKEGAFLLLDLLSSSPRCVHYNILATLLELCDNTNTVSHILSWRDDGGRTAPRLLLQLWRDEEEELEVSRSQHGGIADPQRPIFSLHQQDDTQLSFPANAPSAAVLELSEKLRSKIYSIFCKLGFQELPGLSTKHYVTLSIVRRYLDFKVGEVWEEINRELSLDGVRPITPDEEALSIICKIAEDTARRVTAEQNSILEQQEKEDIGEEQLMYTEEVKAQREKYIESSRPKPKHEDAAVHPTEHFIGQVVSVESTDAPGPAGVKLTLARAAIKTAGQDVDGATTRDPEYFSTVSVND</sequence>
<reference evidence="1" key="1">
    <citation type="submission" date="2020-04" db="EMBL/GenBank/DDBJ databases">
        <title>A chromosome-scale assembly and high-density genetic map of the yellow drum (Nibea albiflora) genome.</title>
        <authorList>
            <person name="Xu D."/>
            <person name="Zhang W."/>
            <person name="Chen R."/>
            <person name="Tan P."/>
            <person name="Wang L."/>
            <person name="Song H."/>
            <person name="Tian L."/>
            <person name="Zhu Q."/>
            <person name="Wang B."/>
        </authorList>
    </citation>
    <scope>NUCLEOTIDE SEQUENCE</scope>
    <source>
        <strain evidence="1">ZJHYS-2018</strain>
    </source>
</reference>
<keyword evidence="1" id="KW-0966">Cell projection</keyword>
<keyword evidence="1" id="KW-0282">Flagellum</keyword>
<keyword evidence="2" id="KW-1185">Reference proteome</keyword>
<protein>
    <submittedName>
        <fullName evidence="1">Cilia-and flagella-associated protein 69</fullName>
    </submittedName>
</protein>
<gene>
    <name evidence="1" type="primary">CFAP69</name>
    <name evidence="1" type="ORF">GBF38_010731</name>
</gene>
<organism evidence="1 2">
    <name type="scientific">Nibea albiflora</name>
    <name type="common">Yellow drum</name>
    <name type="synonym">Corvina albiflora</name>
    <dbReference type="NCBI Taxonomy" id="240163"/>
    <lineage>
        <taxon>Eukaryota</taxon>
        <taxon>Metazoa</taxon>
        <taxon>Chordata</taxon>
        <taxon>Craniata</taxon>
        <taxon>Vertebrata</taxon>
        <taxon>Euteleostomi</taxon>
        <taxon>Actinopterygii</taxon>
        <taxon>Neopterygii</taxon>
        <taxon>Teleostei</taxon>
        <taxon>Neoteleostei</taxon>
        <taxon>Acanthomorphata</taxon>
        <taxon>Eupercaria</taxon>
        <taxon>Sciaenidae</taxon>
        <taxon>Nibea</taxon>
    </lineage>
</organism>
<comment type="caution">
    <text evidence="1">The sequence shown here is derived from an EMBL/GenBank/DDBJ whole genome shotgun (WGS) entry which is preliminary data.</text>
</comment>
<proteinExistence type="predicted"/>
<dbReference type="EMBL" id="CM024811">
    <property type="protein sequence ID" value="KAG8004904.1"/>
    <property type="molecule type" value="Genomic_DNA"/>
</dbReference>
<evidence type="ECO:0000313" key="1">
    <source>
        <dbReference type="EMBL" id="KAG8004904.1"/>
    </source>
</evidence>